<evidence type="ECO:0000313" key="2">
    <source>
        <dbReference type="EMBL" id="CAF2056907.1"/>
    </source>
</evidence>
<name>A0A819KEN2_9BILA</name>
<evidence type="ECO:0000256" key="1">
    <source>
        <dbReference type="SAM" id="Phobius"/>
    </source>
</evidence>
<keyword evidence="1" id="KW-1133">Transmembrane helix</keyword>
<keyword evidence="1" id="KW-0472">Membrane</keyword>
<reference evidence="3" key="1">
    <citation type="submission" date="2021-02" db="EMBL/GenBank/DDBJ databases">
        <authorList>
            <person name="Nowell W R."/>
        </authorList>
    </citation>
    <scope>NUCLEOTIDE SEQUENCE</scope>
</reference>
<dbReference type="Proteomes" id="UP000663887">
    <property type="component" value="Unassembled WGS sequence"/>
</dbReference>
<accession>A0A819KEN2</accession>
<evidence type="ECO:0000313" key="3">
    <source>
        <dbReference type="EMBL" id="CAF3948311.1"/>
    </source>
</evidence>
<organism evidence="3 4">
    <name type="scientific">Rotaria magnacalcarata</name>
    <dbReference type="NCBI Taxonomy" id="392030"/>
    <lineage>
        <taxon>Eukaryota</taxon>
        <taxon>Metazoa</taxon>
        <taxon>Spiralia</taxon>
        <taxon>Gnathifera</taxon>
        <taxon>Rotifera</taxon>
        <taxon>Eurotatoria</taxon>
        <taxon>Bdelloidea</taxon>
        <taxon>Philodinida</taxon>
        <taxon>Philodinidae</taxon>
        <taxon>Rotaria</taxon>
    </lineage>
</organism>
<gene>
    <name evidence="3" type="ORF">UXM345_LOCUS13182</name>
    <name evidence="2" type="ORF">XDN619_LOCUS9856</name>
</gene>
<proteinExistence type="predicted"/>
<feature type="transmembrane region" description="Helical" evidence="1">
    <location>
        <begin position="14"/>
        <end position="34"/>
    </location>
</feature>
<dbReference type="Proteomes" id="UP000663842">
    <property type="component" value="Unassembled WGS sequence"/>
</dbReference>
<dbReference type="EMBL" id="CAJOBF010001412">
    <property type="protein sequence ID" value="CAF3948311.1"/>
    <property type="molecule type" value="Genomic_DNA"/>
</dbReference>
<evidence type="ECO:0000313" key="4">
    <source>
        <dbReference type="Proteomes" id="UP000663842"/>
    </source>
</evidence>
<dbReference type="AlphaFoldDB" id="A0A819KEN2"/>
<comment type="caution">
    <text evidence="3">The sequence shown here is derived from an EMBL/GenBank/DDBJ whole genome shotgun (WGS) entry which is preliminary data.</text>
</comment>
<protein>
    <submittedName>
        <fullName evidence="3">Uncharacterized protein</fullName>
    </submittedName>
</protein>
<dbReference type="EMBL" id="CAJNRG010003376">
    <property type="protein sequence ID" value="CAF2056907.1"/>
    <property type="molecule type" value="Genomic_DNA"/>
</dbReference>
<sequence length="301" mass="35742">MISALNNDRICNPWYYWVLYTGFMFIVVGIIVLFRKIYLELQNIKIIIKIFKQQFSSTYRNNVQIKKQKHLTDLLNFIPLRSYKVYTIDQTTSLERLYMLIEKAGKTTKFSFSTYHDDESNKNYFVIDFIQPSSSIIINVEISKISHVLNDKLQELLSIIFYSSNTIYTWNYLSFPPVDFLIYDHIYSMNTDKINPKNFISLQHQFKHWYNRTFKHDENCQQIVDFVDSDGPLCSCPYRPCKFPTDTWSLSMAIMYTFHEHLQLNENPLEQCLAITKLAIIIEEGRNRQQIEALRSPSIHT</sequence>
<keyword evidence="1" id="KW-0812">Transmembrane</keyword>